<dbReference type="Gene3D" id="3.30.930.10">
    <property type="entry name" value="Bira Bifunctional Protein, Domain 2"/>
    <property type="match status" value="1"/>
</dbReference>
<protein>
    <submittedName>
        <fullName evidence="4">Histidyl-tRNA synthetase</fullName>
    </submittedName>
</protein>
<feature type="binding site" evidence="2">
    <location>
        <position position="133"/>
    </location>
    <ligand>
        <name>L-histidine</name>
        <dbReference type="ChEBI" id="CHEBI:57595"/>
    </ligand>
</feature>
<dbReference type="InterPro" id="IPR045864">
    <property type="entry name" value="aa-tRNA-synth_II/BPL/LPL"/>
</dbReference>
<dbReference type="InterPro" id="IPR004516">
    <property type="entry name" value="HisRS/HisZ"/>
</dbReference>
<feature type="binding site" evidence="2">
    <location>
        <begin position="292"/>
        <end position="293"/>
    </location>
    <ligand>
        <name>L-histidine</name>
        <dbReference type="ChEBI" id="CHEBI:57595"/>
    </ligand>
</feature>
<dbReference type="EMBL" id="FOYZ01000004">
    <property type="protein sequence ID" value="SFR71009.1"/>
    <property type="molecule type" value="Genomic_DNA"/>
</dbReference>
<dbReference type="CDD" id="cd00773">
    <property type="entry name" value="HisRS-like_core"/>
    <property type="match status" value="1"/>
</dbReference>
<accession>A0A1I6IWF7</accession>
<evidence type="ECO:0000313" key="4">
    <source>
        <dbReference type="EMBL" id="SFR71009.1"/>
    </source>
</evidence>
<dbReference type="InterPro" id="IPR041715">
    <property type="entry name" value="HisRS-like_core"/>
</dbReference>
<dbReference type="InterPro" id="IPR006195">
    <property type="entry name" value="aa-tRNA-synth_II"/>
</dbReference>
<keyword evidence="4" id="KW-0030">Aminoacyl-tRNA synthetase</keyword>
<evidence type="ECO:0000256" key="1">
    <source>
        <dbReference type="ARBA" id="ARBA00008226"/>
    </source>
</evidence>
<dbReference type="Pfam" id="PF13393">
    <property type="entry name" value="tRNA-synt_His"/>
    <property type="match status" value="1"/>
</dbReference>
<feature type="binding site" evidence="2">
    <location>
        <position position="129"/>
    </location>
    <ligand>
        <name>L-histidine</name>
        <dbReference type="ChEBI" id="CHEBI:57595"/>
    </ligand>
</feature>
<comment type="similarity">
    <text evidence="1">Belongs to the class-II aminoacyl-tRNA synthetase family.</text>
</comment>
<dbReference type="PIRSF" id="PIRSF001549">
    <property type="entry name" value="His-tRNA_synth"/>
    <property type="match status" value="1"/>
</dbReference>
<feature type="domain" description="Aminoacyl-transfer RNA synthetases class-II family profile" evidence="3">
    <location>
        <begin position="17"/>
        <end position="357"/>
    </location>
</feature>
<dbReference type="GO" id="GO:0004812">
    <property type="term" value="F:aminoacyl-tRNA ligase activity"/>
    <property type="evidence" value="ECO:0007669"/>
    <property type="project" value="UniProtKB-KW"/>
</dbReference>
<dbReference type="SUPFAM" id="SSF55681">
    <property type="entry name" value="Class II aaRS and biotin synthetases"/>
    <property type="match status" value="1"/>
</dbReference>
<dbReference type="PANTHER" id="PTHR11476:SF7">
    <property type="entry name" value="HISTIDINE--TRNA LIGASE"/>
    <property type="match status" value="1"/>
</dbReference>
<gene>
    <name evidence="4" type="ORF">SAMN05661086_01179</name>
</gene>
<keyword evidence="4" id="KW-0436">Ligase</keyword>
<evidence type="ECO:0000259" key="3">
    <source>
        <dbReference type="PROSITE" id="PS50862"/>
    </source>
</evidence>
<proteinExistence type="inferred from homology"/>
<dbReference type="RefSeq" id="WP_092559777.1">
    <property type="nucleotide sequence ID" value="NZ_FOYZ01000004.1"/>
</dbReference>
<sequence>MNINYNDNKINLSIPDGTYDILGDEMRFREYVISQIRSVYERFGFMPQSTPIIEKACVFKGHHGEGEKLIFNLIDKNNTKLVLRYDLTVPLARIINMHPDIPMPYKRYQLSTSYRDDTVDKSHLREFTQCDADIVGTSNCASDAEIILMAYNVLKAINIEEFTLMLNHRLILRGMAYEVGITTEEQFTSFQCVLDNNLQDREKMSKNLCDNLRFIGIDKQSIDKVVYIIYSFSNNFFSQSIFQILDKIKTNFGHQSLIVKGVNEVEKIISLLPDEVLGKIHFNLGLARGANYYTGVIFEAVVNNMEMGSVLGGGRYDNLIKNVGNRHYPAVGFAIGLDRVLTVLNDLHAVELNKVFPSKLLVACENQNDFQKTFHLINRIRNYIDVDYYYNEYNTDILNYIKRNHYKCMLVICKNSTFKLINYSNDKSFVDKVVDILESITPFVSIESEDRL</sequence>
<feature type="binding site" evidence="2">
    <location>
        <begin position="86"/>
        <end position="88"/>
    </location>
    <ligand>
        <name>L-histidine</name>
        <dbReference type="ChEBI" id="CHEBI:57595"/>
    </ligand>
</feature>
<evidence type="ECO:0000256" key="2">
    <source>
        <dbReference type="PIRSR" id="PIRSR001549-1"/>
    </source>
</evidence>
<evidence type="ECO:0000313" key="5">
    <source>
        <dbReference type="Proteomes" id="UP000199659"/>
    </source>
</evidence>
<feature type="binding site" evidence="2">
    <location>
        <position position="288"/>
    </location>
    <ligand>
        <name>L-histidine</name>
        <dbReference type="ChEBI" id="CHEBI:57595"/>
    </ligand>
</feature>
<dbReference type="PANTHER" id="PTHR11476">
    <property type="entry name" value="HISTIDYL-TRNA SYNTHETASE"/>
    <property type="match status" value="1"/>
</dbReference>
<dbReference type="GO" id="GO:0016740">
    <property type="term" value="F:transferase activity"/>
    <property type="evidence" value="ECO:0007669"/>
    <property type="project" value="UniProtKB-ARBA"/>
</dbReference>
<dbReference type="AlphaFoldDB" id="A0A1I6IWF7"/>
<dbReference type="Proteomes" id="UP000199659">
    <property type="component" value="Unassembled WGS sequence"/>
</dbReference>
<keyword evidence="5" id="KW-1185">Reference proteome</keyword>
<reference evidence="4 5" key="1">
    <citation type="submission" date="2016-10" db="EMBL/GenBank/DDBJ databases">
        <authorList>
            <person name="de Groot N.N."/>
        </authorList>
    </citation>
    <scope>NUCLEOTIDE SEQUENCE [LARGE SCALE GENOMIC DNA]</scope>
    <source>
        <strain evidence="4 5">743A</strain>
    </source>
</reference>
<dbReference type="OrthoDB" id="9800814at2"/>
<dbReference type="STRING" id="37658.SAMN05661086_01179"/>
<dbReference type="GO" id="GO:0005737">
    <property type="term" value="C:cytoplasm"/>
    <property type="evidence" value="ECO:0007669"/>
    <property type="project" value="InterPro"/>
</dbReference>
<dbReference type="GO" id="GO:0140096">
    <property type="term" value="F:catalytic activity, acting on a protein"/>
    <property type="evidence" value="ECO:0007669"/>
    <property type="project" value="UniProtKB-ARBA"/>
</dbReference>
<organism evidence="4 5">
    <name type="scientific">Anaeromicropila populeti</name>
    <dbReference type="NCBI Taxonomy" id="37658"/>
    <lineage>
        <taxon>Bacteria</taxon>
        <taxon>Bacillati</taxon>
        <taxon>Bacillota</taxon>
        <taxon>Clostridia</taxon>
        <taxon>Lachnospirales</taxon>
        <taxon>Lachnospiraceae</taxon>
        <taxon>Anaeromicropila</taxon>
    </lineage>
</organism>
<feature type="binding site" evidence="2">
    <location>
        <position position="115"/>
    </location>
    <ligand>
        <name>L-histidine</name>
        <dbReference type="ChEBI" id="CHEBI:57595"/>
    </ligand>
</feature>
<name>A0A1I6IWF7_9FIRM</name>
<dbReference type="PROSITE" id="PS50862">
    <property type="entry name" value="AA_TRNA_LIGASE_II"/>
    <property type="match status" value="1"/>
</dbReference>